<comment type="similarity">
    <text evidence="1">Belongs to the pyrroline-5-carboxylate reductase family.</text>
</comment>
<feature type="domain" description="Pyrroline-5-carboxylate reductase dimerisation" evidence="3">
    <location>
        <begin position="148"/>
        <end position="245"/>
    </location>
</feature>
<keyword evidence="5" id="KW-1185">Reference proteome</keyword>
<dbReference type="KEGG" id="aab:A4R43_24395"/>
<dbReference type="PIRSF" id="PIRSF000193">
    <property type="entry name" value="Pyrrol-5-carb_rd"/>
    <property type="match status" value="1"/>
</dbReference>
<accession>A0A344LB28</accession>
<protein>
    <recommendedName>
        <fullName evidence="6">Pyrroline-5-carboxylate reductase</fullName>
    </recommendedName>
</protein>
<dbReference type="PANTHER" id="PTHR11645">
    <property type="entry name" value="PYRROLINE-5-CARBOXYLATE REDUCTASE"/>
    <property type="match status" value="1"/>
</dbReference>
<dbReference type="PANTHER" id="PTHR11645:SF53">
    <property type="entry name" value="PYRROLINE-5-CARBOXYLATE REDUCTASE 3"/>
    <property type="match status" value="1"/>
</dbReference>
<name>A0A344LB28_9PSEU</name>
<dbReference type="InterPro" id="IPR019665">
    <property type="entry name" value="OxRdtase/DH_put_Rossmann_dom"/>
</dbReference>
<dbReference type="SUPFAM" id="SSF48179">
    <property type="entry name" value="6-phosphogluconate dehydrogenase C-terminal domain-like"/>
    <property type="match status" value="1"/>
</dbReference>
<dbReference type="EMBL" id="CP015163">
    <property type="protein sequence ID" value="AXB45252.1"/>
    <property type="molecule type" value="Genomic_DNA"/>
</dbReference>
<reference evidence="4 5" key="1">
    <citation type="submission" date="2016-04" db="EMBL/GenBank/DDBJ databases">
        <title>Complete genome sequence and analysis of deep-sea sediment isolate, Amycolatopsis sp. WP1.</title>
        <authorList>
            <person name="Wang H."/>
            <person name="Chen S."/>
            <person name="Wu Q."/>
        </authorList>
    </citation>
    <scope>NUCLEOTIDE SEQUENCE [LARGE SCALE GENOMIC DNA]</scope>
    <source>
        <strain evidence="4 5">WP1</strain>
    </source>
</reference>
<dbReference type="Gene3D" id="1.10.3730.10">
    <property type="entry name" value="ProC C-terminal domain-like"/>
    <property type="match status" value="1"/>
</dbReference>
<organism evidence="4 5">
    <name type="scientific">Amycolatopsis albispora</name>
    <dbReference type="NCBI Taxonomy" id="1804986"/>
    <lineage>
        <taxon>Bacteria</taxon>
        <taxon>Bacillati</taxon>
        <taxon>Actinomycetota</taxon>
        <taxon>Actinomycetes</taxon>
        <taxon>Pseudonocardiales</taxon>
        <taxon>Pseudonocardiaceae</taxon>
        <taxon>Amycolatopsis</taxon>
    </lineage>
</organism>
<evidence type="ECO:0008006" key="6">
    <source>
        <dbReference type="Google" id="ProtNLM"/>
    </source>
</evidence>
<evidence type="ECO:0000313" key="4">
    <source>
        <dbReference type="EMBL" id="AXB45252.1"/>
    </source>
</evidence>
<dbReference type="InterPro" id="IPR000304">
    <property type="entry name" value="Pyrroline-COOH_reductase"/>
</dbReference>
<dbReference type="GO" id="GO:0004735">
    <property type="term" value="F:pyrroline-5-carboxylate reductase activity"/>
    <property type="evidence" value="ECO:0007669"/>
    <property type="project" value="InterPro"/>
</dbReference>
<dbReference type="InterPro" id="IPR008927">
    <property type="entry name" value="6-PGluconate_DH-like_C_sf"/>
</dbReference>
<sequence>MGSTLAVGFSRAVEPDCLFAAGRSAASVARVTETVPSITIVPLAELADRATLIVLCVRNADLPVVLGDIRPGLTDQHVLITINNGLPLRALAATVPGPVAKLIPSVGNEIGVGATLLTPGPGLGERAVDELVTLLRRFSRPFLITEGQGRAATDLASCGPALLASAARSMVRAQLERGTQLPPDLAEQLVTQSLIAASQLLAEGACLDEIIDRVAVPGGNTAAAVEASRDDLTAAWRAAFQATASNEGGKPLPSL</sequence>
<dbReference type="InterPro" id="IPR036291">
    <property type="entry name" value="NAD(P)-bd_dom_sf"/>
</dbReference>
<dbReference type="Pfam" id="PF14748">
    <property type="entry name" value="P5CR_dimer"/>
    <property type="match status" value="1"/>
</dbReference>
<evidence type="ECO:0000259" key="2">
    <source>
        <dbReference type="Pfam" id="PF10727"/>
    </source>
</evidence>
<evidence type="ECO:0000313" key="5">
    <source>
        <dbReference type="Proteomes" id="UP000250434"/>
    </source>
</evidence>
<evidence type="ECO:0000256" key="1">
    <source>
        <dbReference type="ARBA" id="ARBA00005525"/>
    </source>
</evidence>
<feature type="domain" description="Putative oxidoreductase/dehydrogenase Rossmann-like" evidence="2">
    <location>
        <begin position="2"/>
        <end position="68"/>
    </location>
</feature>
<dbReference type="SUPFAM" id="SSF51735">
    <property type="entry name" value="NAD(P)-binding Rossmann-fold domains"/>
    <property type="match status" value="1"/>
</dbReference>
<proteinExistence type="inferred from homology"/>
<dbReference type="AlphaFoldDB" id="A0A344LB28"/>
<gene>
    <name evidence="4" type="ORF">A4R43_24395</name>
</gene>
<dbReference type="Pfam" id="PF10727">
    <property type="entry name" value="Rossmann-like"/>
    <property type="match status" value="1"/>
</dbReference>
<dbReference type="InterPro" id="IPR029036">
    <property type="entry name" value="P5CR_dimer"/>
</dbReference>
<dbReference type="Proteomes" id="UP000250434">
    <property type="component" value="Chromosome"/>
</dbReference>
<evidence type="ECO:0000259" key="3">
    <source>
        <dbReference type="Pfam" id="PF14748"/>
    </source>
</evidence>
<dbReference type="GO" id="GO:0055129">
    <property type="term" value="P:L-proline biosynthetic process"/>
    <property type="evidence" value="ECO:0007669"/>
    <property type="project" value="TreeGrafter"/>
</dbReference>
<dbReference type="Gene3D" id="3.40.50.720">
    <property type="entry name" value="NAD(P)-binding Rossmann-like Domain"/>
    <property type="match status" value="1"/>
</dbReference>